<dbReference type="Pfam" id="PF18962">
    <property type="entry name" value="Por_Secre_tail"/>
    <property type="match status" value="1"/>
</dbReference>
<evidence type="ECO:0000256" key="1">
    <source>
        <dbReference type="SAM" id="SignalP"/>
    </source>
</evidence>
<dbReference type="InterPro" id="IPR026444">
    <property type="entry name" value="Secre_tail"/>
</dbReference>
<feature type="chain" id="PRO_5016023011" description="Secretion system C-terminal sorting domain-containing protein" evidence="1">
    <location>
        <begin position="40"/>
        <end position="497"/>
    </location>
</feature>
<feature type="domain" description="Secretion system C-terminal sorting" evidence="2">
    <location>
        <begin position="422"/>
        <end position="495"/>
    </location>
</feature>
<evidence type="ECO:0000313" key="4">
    <source>
        <dbReference type="Proteomes" id="UP000248745"/>
    </source>
</evidence>
<sequence length="497" mass="55647">MNLNTFARPYSSVFFFYLNKNSMKFLSILLCATSATAFAQQQNNNPLYTKMTGHMKPQVKEILAKQLAAQHGLNKTTVNKQRLVGFSAQNLMTGDVDSTYLGYSGLRGSSFANCLDNMNGYDGSYSKADTVWRFTSGALHSDMRYTYDSHDSVLTIYDAMAPFSMVYTLDNADNAIVTDIYDTSGGQPTHMVTYSQYDNQKRKTYDSTDGLTKTMYGYAPGVDSALSYYWDGTQSVWIPTSKIVHTYNSANLMTGEYSYQAGANSWDPAYRTTYTYNNSGFLATTLSETFDANIGWANDYKEAFGYTGSNALYNTYEAYYTDQNGSWIGDTKFDCTINSAGNWGAFHSFEWGNANSFDSSARIDFTYNNFNYITEMDFYYYDYTTGAYDPTVLERDNYYYQTYNVPDAVTTVHTAVADITTYPNPVSGKLHIGGNIGSKNVSMQIISITGARLFNTSGNWQSMNKDIDMSSFANGVYYLVIADENGNKIAAKQIVKN</sequence>
<feature type="signal peptide" evidence="1">
    <location>
        <begin position="1"/>
        <end position="39"/>
    </location>
</feature>
<dbReference type="Proteomes" id="UP000248745">
    <property type="component" value="Unassembled WGS sequence"/>
</dbReference>
<keyword evidence="4" id="KW-1185">Reference proteome</keyword>
<organism evidence="3 4">
    <name type="scientific">Taibaiella soli</name>
    <dbReference type="NCBI Taxonomy" id="1649169"/>
    <lineage>
        <taxon>Bacteria</taxon>
        <taxon>Pseudomonadati</taxon>
        <taxon>Bacteroidota</taxon>
        <taxon>Chitinophagia</taxon>
        <taxon>Chitinophagales</taxon>
        <taxon>Chitinophagaceae</taxon>
        <taxon>Taibaiella</taxon>
    </lineage>
</organism>
<dbReference type="EMBL" id="QKTW01000003">
    <property type="protein sequence ID" value="PZF74520.1"/>
    <property type="molecule type" value="Genomic_DNA"/>
</dbReference>
<comment type="caution">
    <text evidence="3">The sequence shown here is derived from an EMBL/GenBank/DDBJ whole genome shotgun (WGS) entry which is preliminary data.</text>
</comment>
<dbReference type="AlphaFoldDB" id="A0A2W2AQ27"/>
<keyword evidence="1" id="KW-0732">Signal</keyword>
<protein>
    <recommendedName>
        <fullName evidence="2">Secretion system C-terminal sorting domain-containing protein</fullName>
    </recommendedName>
</protein>
<accession>A0A2W2AQ27</accession>
<reference evidence="3 4" key="1">
    <citation type="submission" date="2018-06" db="EMBL/GenBank/DDBJ databases">
        <title>Mucibacter soli gen. nov., sp. nov., a new member of the family Chitinophagaceae producing mucin.</title>
        <authorList>
            <person name="Kim M.-K."/>
            <person name="Park S."/>
            <person name="Kim T.-S."/>
            <person name="Joung Y."/>
            <person name="Han J.-H."/>
            <person name="Kim S.B."/>
        </authorList>
    </citation>
    <scope>NUCLEOTIDE SEQUENCE [LARGE SCALE GENOMIC DNA]</scope>
    <source>
        <strain evidence="3 4">R1-15</strain>
    </source>
</reference>
<gene>
    <name evidence="3" type="ORF">DN068_02795</name>
</gene>
<evidence type="ECO:0000313" key="3">
    <source>
        <dbReference type="EMBL" id="PZF74520.1"/>
    </source>
</evidence>
<dbReference type="OrthoDB" id="649093at2"/>
<dbReference type="Gene3D" id="2.40.128.720">
    <property type="match status" value="1"/>
</dbReference>
<dbReference type="NCBIfam" id="TIGR04183">
    <property type="entry name" value="Por_Secre_tail"/>
    <property type="match status" value="1"/>
</dbReference>
<name>A0A2W2AQ27_9BACT</name>
<proteinExistence type="predicted"/>
<evidence type="ECO:0000259" key="2">
    <source>
        <dbReference type="Pfam" id="PF18962"/>
    </source>
</evidence>